<feature type="domain" description="Heterokaryon incompatibility" evidence="1">
    <location>
        <begin position="216"/>
        <end position="318"/>
    </location>
</feature>
<gene>
    <name evidence="2" type="ORF">BDV33DRAFT_187674</name>
</gene>
<dbReference type="AlphaFoldDB" id="A0A5N6F8H8"/>
<evidence type="ECO:0000313" key="3">
    <source>
        <dbReference type="Proteomes" id="UP000326799"/>
    </source>
</evidence>
<evidence type="ECO:0000259" key="1">
    <source>
        <dbReference type="Pfam" id="PF06985"/>
    </source>
</evidence>
<evidence type="ECO:0000313" key="2">
    <source>
        <dbReference type="EMBL" id="KAB8225044.1"/>
    </source>
</evidence>
<keyword evidence="3" id="KW-1185">Reference proteome</keyword>
<accession>A0A5N6F8H8</accession>
<protein>
    <submittedName>
        <fullName evidence="2">Heterokaryon incompatibility protein-domain-containing protein</fullName>
    </submittedName>
</protein>
<dbReference type="EMBL" id="ML733396">
    <property type="protein sequence ID" value="KAB8225044.1"/>
    <property type="molecule type" value="Genomic_DNA"/>
</dbReference>
<sequence length="498" mass="56374">MARSSLCEKCKVGQFDDKALGAHVAISKTGKQYAKFELDFGFDSRLDTGLFLEYSLKDTFPDLPVLAVEECGMCAFLRGRFLDLNEKAEPHLSTLKIIGFRLDFRPPYTTADLIPRLNALMVDYKLGDGSVRSTILGMQAEPEDPCYNWLRLSRRPIASSVLIESAISRTHYNADEYYLPTRLVHVGDEQHGPRLVVSETHPAFLMEKEGCNTHRYIALSYCWGSRTEAEQQLKTTRDSFKILVCRALGVRYLWVDVLCIIQGDRVDWERESATMANVYSHSFLTVCAAQGDSCQSGFLKRHSPSQVEISFHSSLDPSRFSTNVSGKYLAGLWSDNLHHGLMWVSTHRDGDRSEIKSTYTAPSWSWACQPGPVTFHKSEGQVYQKAKVLTAETSFTVDPYGQITDGFVLLSAKVYKISSTRFGALRGIPNEPFFRHDLSGDIHSDITLELSLVPREGEYTVFVWFDQKYKAGVFRSRSFNYRGAEFWDNIETTAIKLI</sequence>
<reference evidence="2 3" key="1">
    <citation type="submission" date="2019-04" db="EMBL/GenBank/DDBJ databases">
        <title>Fungal friends and foes A comparative genomics study of 23 Aspergillus species from section Flavi.</title>
        <authorList>
            <consortium name="DOE Joint Genome Institute"/>
            <person name="Kjaerbolling I."/>
            <person name="Vesth T.C."/>
            <person name="Frisvad J.C."/>
            <person name="Nybo J.L."/>
            <person name="Theobald S."/>
            <person name="Kildgaard S."/>
            <person name="Petersen T.I."/>
            <person name="Kuo A."/>
            <person name="Sato A."/>
            <person name="Lyhne E.K."/>
            <person name="Kogle M.E."/>
            <person name="Wiebenga A."/>
            <person name="Kun R.S."/>
            <person name="Lubbers R.J."/>
            <person name="Makela M.R."/>
            <person name="Barry K."/>
            <person name="Chovatia M."/>
            <person name="Clum A."/>
            <person name="Daum C."/>
            <person name="Haridas S."/>
            <person name="He G."/>
            <person name="LaButti K."/>
            <person name="Lipzen A."/>
            <person name="Mondo S."/>
            <person name="Pangilinan J."/>
            <person name="Riley R."/>
            <person name="Salamov A."/>
            <person name="Simmons B.A."/>
            <person name="Magnuson J.K."/>
            <person name="Henrissat B."/>
            <person name="Mortensen U.H."/>
            <person name="Larsen T.O."/>
            <person name="De vries R.P."/>
            <person name="Grigoriev I.V."/>
            <person name="Machida M."/>
            <person name="Baker S.E."/>
            <person name="Andersen M.R."/>
        </authorList>
    </citation>
    <scope>NUCLEOTIDE SEQUENCE [LARGE SCALE GENOMIC DNA]</scope>
    <source>
        <strain evidence="2 3">CBS 126849</strain>
    </source>
</reference>
<proteinExistence type="predicted"/>
<dbReference type="Proteomes" id="UP000326799">
    <property type="component" value="Unassembled WGS sequence"/>
</dbReference>
<name>A0A5N6F8H8_9EURO</name>
<dbReference type="PANTHER" id="PTHR33112:SF8">
    <property type="entry name" value="HETEROKARYON INCOMPATIBILITY DOMAIN-CONTAINING PROTEIN"/>
    <property type="match status" value="1"/>
</dbReference>
<dbReference type="PANTHER" id="PTHR33112">
    <property type="entry name" value="DOMAIN PROTEIN, PUTATIVE-RELATED"/>
    <property type="match status" value="1"/>
</dbReference>
<dbReference type="InterPro" id="IPR010730">
    <property type="entry name" value="HET"/>
</dbReference>
<organism evidence="2 3">
    <name type="scientific">Aspergillus novoparasiticus</name>
    <dbReference type="NCBI Taxonomy" id="986946"/>
    <lineage>
        <taxon>Eukaryota</taxon>
        <taxon>Fungi</taxon>
        <taxon>Dikarya</taxon>
        <taxon>Ascomycota</taxon>
        <taxon>Pezizomycotina</taxon>
        <taxon>Eurotiomycetes</taxon>
        <taxon>Eurotiomycetidae</taxon>
        <taxon>Eurotiales</taxon>
        <taxon>Aspergillaceae</taxon>
        <taxon>Aspergillus</taxon>
        <taxon>Aspergillus subgen. Circumdati</taxon>
    </lineage>
</organism>
<dbReference type="Pfam" id="PF06985">
    <property type="entry name" value="HET"/>
    <property type="match status" value="1"/>
</dbReference>